<organism evidence="5 6">
    <name type="scientific">Nocardia rhamnosiphila</name>
    <dbReference type="NCBI Taxonomy" id="426716"/>
    <lineage>
        <taxon>Bacteria</taxon>
        <taxon>Bacillati</taxon>
        <taxon>Actinomycetota</taxon>
        <taxon>Actinomycetes</taxon>
        <taxon>Mycobacteriales</taxon>
        <taxon>Nocardiaceae</taxon>
        <taxon>Nocardia</taxon>
    </lineage>
</organism>
<gene>
    <name evidence="5" type="ORF">ABZ510_06265</name>
</gene>
<accession>A0ABV2WKP5</accession>
<reference evidence="5 6" key="1">
    <citation type="submission" date="2024-06" db="EMBL/GenBank/DDBJ databases">
        <title>The Natural Products Discovery Center: Release of the First 8490 Sequenced Strains for Exploring Actinobacteria Biosynthetic Diversity.</title>
        <authorList>
            <person name="Kalkreuter E."/>
            <person name="Kautsar S.A."/>
            <person name="Yang D."/>
            <person name="Bader C.D."/>
            <person name="Teijaro C.N."/>
            <person name="Fluegel L."/>
            <person name="Davis C.M."/>
            <person name="Simpson J.R."/>
            <person name="Lauterbach L."/>
            <person name="Steele A.D."/>
            <person name="Gui C."/>
            <person name="Meng S."/>
            <person name="Li G."/>
            <person name="Viehrig K."/>
            <person name="Ye F."/>
            <person name="Su P."/>
            <person name="Kiefer A.F."/>
            <person name="Nichols A."/>
            <person name="Cepeda A.J."/>
            <person name="Yan W."/>
            <person name="Fan B."/>
            <person name="Jiang Y."/>
            <person name="Adhikari A."/>
            <person name="Zheng C.-J."/>
            <person name="Schuster L."/>
            <person name="Cowan T.M."/>
            <person name="Smanski M.J."/>
            <person name="Chevrette M.G."/>
            <person name="De Carvalho L.P.S."/>
            <person name="Shen B."/>
        </authorList>
    </citation>
    <scope>NUCLEOTIDE SEQUENCE [LARGE SCALE GENOMIC DNA]</scope>
    <source>
        <strain evidence="5 6">NPDC019708</strain>
    </source>
</reference>
<dbReference type="PROSITE" id="PS01124">
    <property type="entry name" value="HTH_ARAC_FAMILY_2"/>
    <property type="match status" value="1"/>
</dbReference>
<evidence type="ECO:0000313" key="5">
    <source>
        <dbReference type="EMBL" id="MEU1951448.1"/>
    </source>
</evidence>
<dbReference type="PANTHER" id="PTHR46796:SF2">
    <property type="entry name" value="TRANSCRIPTIONAL REGULATORY PROTEIN"/>
    <property type="match status" value="1"/>
</dbReference>
<evidence type="ECO:0000256" key="1">
    <source>
        <dbReference type="ARBA" id="ARBA00023015"/>
    </source>
</evidence>
<dbReference type="SUPFAM" id="SSF51215">
    <property type="entry name" value="Regulatory protein AraC"/>
    <property type="match status" value="1"/>
</dbReference>
<evidence type="ECO:0000259" key="4">
    <source>
        <dbReference type="PROSITE" id="PS01124"/>
    </source>
</evidence>
<dbReference type="InterPro" id="IPR050204">
    <property type="entry name" value="AraC_XylS_family_regulators"/>
</dbReference>
<dbReference type="InterPro" id="IPR009057">
    <property type="entry name" value="Homeodomain-like_sf"/>
</dbReference>
<dbReference type="InterPro" id="IPR018060">
    <property type="entry name" value="HTH_AraC"/>
</dbReference>
<dbReference type="RefSeq" id="WP_356953567.1">
    <property type="nucleotide sequence ID" value="NZ_JBEYBD010000001.1"/>
</dbReference>
<proteinExistence type="predicted"/>
<dbReference type="SUPFAM" id="SSF46689">
    <property type="entry name" value="Homeodomain-like"/>
    <property type="match status" value="1"/>
</dbReference>
<dbReference type="Pfam" id="PF12833">
    <property type="entry name" value="HTH_18"/>
    <property type="match status" value="1"/>
</dbReference>
<keyword evidence="2" id="KW-0238">DNA-binding</keyword>
<comment type="caution">
    <text evidence="5">The sequence shown here is derived from an EMBL/GenBank/DDBJ whole genome shotgun (WGS) entry which is preliminary data.</text>
</comment>
<protein>
    <submittedName>
        <fullName evidence="5">AraC family transcriptional regulator</fullName>
    </submittedName>
</protein>
<sequence length="269" mass="30606">MVHVPEITAWRPRIEGIHEVFHARFTDHAYPPHTHDAWTLLIGDSGAISYELNGREHGSVEHWVTLLPPHVPHDGRAAGPAGFRKRVLYIEDTRLSGIGPAVDTPSTRDPILRDRIHRLHQTLRYPGDELEAESRLTFVLERLQSRLRRRRPPPPPHRDPSLARDLRALLDEHSVAGITLAQAGRILYADPAHLVRAFSREFGIAPHRYPIGRRIDLARRLLLEGRRPAEVAVAAGFHDQSHLNRHFKRMIGATPKQFASSYPARTPHR</sequence>
<dbReference type="Proteomes" id="UP001550628">
    <property type="component" value="Unassembled WGS sequence"/>
</dbReference>
<keyword evidence="6" id="KW-1185">Reference proteome</keyword>
<keyword evidence="1" id="KW-0805">Transcription regulation</keyword>
<dbReference type="SMART" id="SM00342">
    <property type="entry name" value="HTH_ARAC"/>
    <property type="match status" value="1"/>
</dbReference>
<dbReference type="Pfam" id="PF02311">
    <property type="entry name" value="AraC_binding"/>
    <property type="match status" value="1"/>
</dbReference>
<dbReference type="EMBL" id="JBEYBF010000003">
    <property type="protein sequence ID" value="MEU1951448.1"/>
    <property type="molecule type" value="Genomic_DNA"/>
</dbReference>
<evidence type="ECO:0000256" key="2">
    <source>
        <dbReference type="ARBA" id="ARBA00023125"/>
    </source>
</evidence>
<evidence type="ECO:0000256" key="3">
    <source>
        <dbReference type="ARBA" id="ARBA00023163"/>
    </source>
</evidence>
<name>A0ABV2WKP5_9NOCA</name>
<evidence type="ECO:0000313" key="6">
    <source>
        <dbReference type="Proteomes" id="UP001550628"/>
    </source>
</evidence>
<dbReference type="PANTHER" id="PTHR46796">
    <property type="entry name" value="HTH-TYPE TRANSCRIPTIONAL ACTIVATOR RHAS-RELATED"/>
    <property type="match status" value="1"/>
</dbReference>
<keyword evidence="3" id="KW-0804">Transcription</keyword>
<feature type="domain" description="HTH araC/xylS-type" evidence="4">
    <location>
        <begin position="164"/>
        <end position="261"/>
    </location>
</feature>
<dbReference type="InterPro" id="IPR037923">
    <property type="entry name" value="HTH-like"/>
</dbReference>
<dbReference type="InterPro" id="IPR003313">
    <property type="entry name" value="AraC-bd"/>
</dbReference>
<dbReference type="Gene3D" id="1.10.10.60">
    <property type="entry name" value="Homeodomain-like"/>
    <property type="match status" value="1"/>
</dbReference>